<sequence>MFENYFIQLEPVKAAILDAGIDPDLAAATQTDKQRLSAPTKPRTSTKVEKAQAKWEALNTATLRYQQKHLSKIKKGNRKNHQSLLDNVELQKLLFMWAASQVAGHVTPITFRQHVIDKLFPQFNIQEGLSCSASTCWMIKLGYRPQEYQKCLYFDGHKQPNVFESRKKYIKDFLSYWKRSRVYGGDDLEDAAQVNPEALGNGKETVFIFHDKSTVHAKEKPKSSWLLPGSREIREKNAGRLIHISDFILETTGRLKLPEEQAQALNLESNDAATVIYPGSNGDKWWDMEQLCDQVSNKAIPIFESLHPDSQAIFVFDCSSAHGAFSKTALRAANNLDSETQLFPLTTQSSPIIFVAFHSNSAMILHTLILNKPVNQKEFK</sequence>
<dbReference type="VEuPathDB" id="FungiDB:PGTG_08397"/>
<name>E3KDK5_PUCGT</name>
<dbReference type="Proteomes" id="UP000008783">
    <property type="component" value="Unassembled WGS sequence"/>
</dbReference>
<dbReference type="PANTHER" id="PTHR35871">
    <property type="entry name" value="EXPRESSED PROTEIN"/>
    <property type="match status" value="1"/>
</dbReference>
<dbReference type="GO" id="GO:0016787">
    <property type="term" value="F:hydrolase activity"/>
    <property type="evidence" value="ECO:0007669"/>
    <property type="project" value="UniProtKB-KW"/>
</dbReference>
<reference evidence="3" key="2">
    <citation type="journal article" date="2011" name="Proc. Natl. Acad. Sci. U.S.A.">
        <title>Obligate biotrophy features unraveled by the genomic analysis of rust fungi.</title>
        <authorList>
            <person name="Duplessis S."/>
            <person name="Cuomo C.A."/>
            <person name="Lin Y.-C."/>
            <person name="Aerts A."/>
            <person name="Tisserant E."/>
            <person name="Veneault-Fourrey C."/>
            <person name="Joly D.L."/>
            <person name="Hacquard S."/>
            <person name="Amselem J."/>
            <person name="Cantarel B.L."/>
            <person name="Chiu R."/>
            <person name="Coutinho P.M."/>
            <person name="Feau N."/>
            <person name="Field M."/>
            <person name="Frey P."/>
            <person name="Gelhaye E."/>
            <person name="Goldberg J."/>
            <person name="Grabherr M.G."/>
            <person name="Kodira C.D."/>
            <person name="Kohler A."/>
            <person name="Kuees U."/>
            <person name="Lindquist E.A."/>
            <person name="Lucas S.M."/>
            <person name="Mago R."/>
            <person name="Mauceli E."/>
            <person name="Morin E."/>
            <person name="Murat C."/>
            <person name="Pangilinan J.L."/>
            <person name="Park R."/>
            <person name="Pearson M."/>
            <person name="Quesneville H."/>
            <person name="Rouhier N."/>
            <person name="Sakthikumar S."/>
            <person name="Salamov A.A."/>
            <person name="Schmutz J."/>
            <person name="Selles B."/>
            <person name="Shapiro H."/>
            <person name="Tanguay P."/>
            <person name="Tuskan G.A."/>
            <person name="Henrissat B."/>
            <person name="Van de Peer Y."/>
            <person name="Rouze P."/>
            <person name="Ellis J.G."/>
            <person name="Dodds P.N."/>
            <person name="Schein J.E."/>
            <person name="Zhong S."/>
            <person name="Hamelin R.C."/>
            <person name="Grigoriev I.V."/>
            <person name="Szabo L.J."/>
            <person name="Martin F."/>
        </authorList>
    </citation>
    <scope>NUCLEOTIDE SEQUENCE [LARGE SCALE GENOMIC DNA]</scope>
    <source>
        <strain evidence="3">CRL 75-36-700-3 / race SCCL</strain>
    </source>
</reference>
<keyword evidence="3" id="KW-1185">Reference proteome</keyword>
<dbReference type="InterPro" id="IPR023827">
    <property type="entry name" value="Peptidase_S8_Asp-AS"/>
</dbReference>
<evidence type="ECO:0000256" key="1">
    <source>
        <dbReference type="ARBA" id="ARBA00022801"/>
    </source>
</evidence>
<dbReference type="PROSITE" id="PS00136">
    <property type="entry name" value="SUBTILASE_ASP"/>
    <property type="match status" value="1"/>
</dbReference>
<organism evidence="2 3">
    <name type="scientific">Puccinia graminis f. sp. tritici (strain CRL 75-36-700-3 / race SCCL)</name>
    <name type="common">Black stem rust fungus</name>
    <dbReference type="NCBI Taxonomy" id="418459"/>
    <lineage>
        <taxon>Eukaryota</taxon>
        <taxon>Fungi</taxon>
        <taxon>Dikarya</taxon>
        <taxon>Basidiomycota</taxon>
        <taxon>Pucciniomycotina</taxon>
        <taxon>Pucciniomycetes</taxon>
        <taxon>Pucciniales</taxon>
        <taxon>Pucciniaceae</taxon>
        <taxon>Puccinia</taxon>
    </lineage>
</organism>
<dbReference type="AlphaFoldDB" id="E3KDK5"/>
<gene>
    <name evidence="2" type="ORF">PGTG_08397</name>
</gene>
<dbReference type="PANTHER" id="PTHR35871:SF1">
    <property type="entry name" value="CXC1-LIKE CYSTEINE CLUSTER ASSOCIATED WITH KDZ TRANSPOSASES DOMAIN-CONTAINING PROTEIN"/>
    <property type="match status" value="1"/>
</dbReference>
<dbReference type="EMBL" id="DS178282">
    <property type="protein sequence ID" value="EFP82441.2"/>
    <property type="molecule type" value="Genomic_DNA"/>
</dbReference>
<keyword evidence="1" id="KW-0378">Hydrolase</keyword>
<dbReference type="InParanoid" id="E3KDK5"/>
<evidence type="ECO:0008006" key="4">
    <source>
        <dbReference type="Google" id="ProtNLM"/>
    </source>
</evidence>
<accession>E3KDK5</accession>
<dbReference type="OrthoDB" id="2505908at2759"/>
<evidence type="ECO:0000313" key="3">
    <source>
        <dbReference type="Proteomes" id="UP000008783"/>
    </source>
</evidence>
<reference key="1">
    <citation type="submission" date="2007-01" db="EMBL/GenBank/DDBJ databases">
        <title>The Genome Sequence of Puccinia graminis f. sp. tritici Strain CRL 75-36-700-3.</title>
        <authorList>
            <consortium name="The Broad Institute Genome Sequencing Platform"/>
            <person name="Birren B."/>
            <person name="Lander E."/>
            <person name="Galagan J."/>
            <person name="Nusbaum C."/>
            <person name="Devon K."/>
            <person name="Cuomo C."/>
            <person name="Jaffe D."/>
            <person name="Butler J."/>
            <person name="Alvarez P."/>
            <person name="Gnerre S."/>
            <person name="Grabherr M."/>
            <person name="Mauceli E."/>
            <person name="Brockman W."/>
            <person name="Young S."/>
            <person name="LaButti K."/>
            <person name="Sykes S."/>
            <person name="DeCaprio D."/>
            <person name="Crawford M."/>
            <person name="Koehrsen M."/>
            <person name="Engels R."/>
            <person name="Montgomery P."/>
            <person name="Pearson M."/>
            <person name="Howarth C."/>
            <person name="Larson L."/>
            <person name="White J."/>
            <person name="Zeng Q."/>
            <person name="Kodira C."/>
            <person name="Yandava C."/>
            <person name="Alvarado L."/>
            <person name="O'Leary S."/>
            <person name="Szabo L."/>
            <person name="Dean R."/>
            <person name="Schein J."/>
        </authorList>
    </citation>
    <scope>NUCLEOTIDE SEQUENCE</scope>
    <source>
        <strain>CRL 75-36-700-3</strain>
    </source>
</reference>
<evidence type="ECO:0000313" key="2">
    <source>
        <dbReference type="EMBL" id="EFP82441.2"/>
    </source>
</evidence>
<dbReference type="RefSeq" id="XP_003326860.2">
    <property type="nucleotide sequence ID" value="XM_003326812.2"/>
</dbReference>
<protein>
    <recommendedName>
        <fullName evidence="4">DDE-1 domain-containing protein</fullName>
    </recommendedName>
</protein>
<proteinExistence type="predicted"/>
<dbReference type="HOGENOM" id="CLU_727887_0_0_1"/>
<dbReference type="KEGG" id="pgr:PGTG_08397"/>
<dbReference type="GeneID" id="10529820"/>